<dbReference type="SMART" id="SM00225">
    <property type="entry name" value="BTB"/>
    <property type="match status" value="1"/>
</dbReference>
<feature type="domain" description="BTB" evidence="1">
    <location>
        <begin position="40"/>
        <end position="107"/>
    </location>
</feature>
<sequence length="139" mass="16150">NQGFINDGKIIIEARFTLNKIIGIRTAPRVDFTDPNEPRHDVALVIDGKKIYVRKHILGFHSPVFNAMFYGNFDEKDKKEMELKDVNRDEFIEMLNVIYPSNAMITGLHNFPNFLNIFLFIDAIAEYLLKLGDQYQIKV</sequence>
<organism evidence="2 3">
    <name type="scientific">Pristionchus entomophagus</name>
    <dbReference type="NCBI Taxonomy" id="358040"/>
    <lineage>
        <taxon>Eukaryota</taxon>
        <taxon>Metazoa</taxon>
        <taxon>Ecdysozoa</taxon>
        <taxon>Nematoda</taxon>
        <taxon>Chromadorea</taxon>
        <taxon>Rhabditida</taxon>
        <taxon>Rhabditina</taxon>
        <taxon>Diplogasteromorpha</taxon>
        <taxon>Diplogasteroidea</taxon>
        <taxon>Neodiplogasteridae</taxon>
        <taxon>Pristionchus</taxon>
    </lineage>
</organism>
<comment type="caution">
    <text evidence="2">The sequence shown here is derived from an EMBL/GenBank/DDBJ whole genome shotgun (WGS) entry which is preliminary data.</text>
</comment>
<gene>
    <name evidence="2" type="ORF">PENTCL1PPCAC_24195</name>
</gene>
<dbReference type="PROSITE" id="PS50097">
    <property type="entry name" value="BTB"/>
    <property type="match status" value="1"/>
</dbReference>
<keyword evidence="3" id="KW-1185">Reference proteome</keyword>
<dbReference type="EMBL" id="BTSX01000005">
    <property type="protein sequence ID" value="GMT02021.1"/>
    <property type="molecule type" value="Genomic_DNA"/>
</dbReference>
<feature type="non-terminal residue" evidence="2">
    <location>
        <position position="1"/>
    </location>
</feature>
<reference evidence="2" key="1">
    <citation type="submission" date="2023-10" db="EMBL/GenBank/DDBJ databases">
        <title>Genome assembly of Pristionchus species.</title>
        <authorList>
            <person name="Yoshida K."/>
            <person name="Sommer R.J."/>
        </authorList>
    </citation>
    <scope>NUCLEOTIDE SEQUENCE</scope>
    <source>
        <strain evidence="2">RS0144</strain>
    </source>
</reference>
<name>A0AAV5U564_9BILA</name>
<accession>A0AAV5U564</accession>
<evidence type="ECO:0000313" key="3">
    <source>
        <dbReference type="Proteomes" id="UP001432027"/>
    </source>
</evidence>
<proteinExistence type="predicted"/>
<dbReference type="SUPFAM" id="SSF54695">
    <property type="entry name" value="POZ domain"/>
    <property type="match status" value="1"/>
</dbReference>
<evidence type="ECO:0000259" key="1">
    <source>
        <dbReference type="PROSITE" id="PS50097"/>
    </source>
</evidence>
<dbReference type="AlphaFoldDB" id="A0AAV5U564"/>
<dbReference type="Gene3D" id="3.30.710.10">
    <property type="entry name" value="Potassium Channel Kv1.1, Chain A"/>
    <property type="match status" value="1"/>
</dbReference>
<evidence type="ECO:0000313" key="2">
    <source>
        <dbReference type="EMBL" id="GMT02021.1"/>
    </source>
</evidence>
<dbReference type="InterPro" id="IPR011333">
    <property type="entry name" value="SKP1/BTB/POZ_sf"/>
</dbReference>
<dbReference type="Proteomes" id="UP001432027">
    <property type="component" value="Unassembled WGS sequence"/>
</dbReference>
<dbReference type="PANTHER" id="PTHR47022:SF1">
    <property type="entry name" value="BTB AND MATH DOMAIN-CONTAINING PROTEIN 36-RELATED"/>
    <property type="match status" value="1"/>
</dbReference>
<feature type="non-terminal residue" evidence="2">
    <location>
        <position position="139"/>
    </location>
</feature>
<dbReference type="PANTHER" id="PTHR47022">
    <property type="entry name" value="BTB AND MATH DOMAIN-CONTAINING PROTEIN 36-RELATED"/>
    <property type="match status" value="1"/>
</dbReference>
<protein>
    <recommendedName>
        <fullName evidence="1">BTB domain-containing protein</fullName>
    </recommendedName>
</protein>
<dbReference type="Pfam" id="PF00651">
    <property type="entry name" value="BTB"/>
    <property type="match status" value="1"/>
</dbReference>
<dbReference type="InterPro" id="IPR000210">
    <property type="entry name" value="BTB/POZ_dom"/>
</dbReference>